<sequence>MALRALPALAVAGALILTLTGCAGGSGSDAVVINGRRVSVAEVETTATAVAATVRGQGSATLRDQQLVVAALVSQALADGAAVKAGKPITPADREAALATVPGGTQLEANRDAVPYAEAIGDVVHAQNAFGAEAMAAQQATTSIAVNPRFGTWDTKQMSLVVGTGSLSIPVTTN</sequence>
<reference evidence="1" key="1">
    <citation type="submission" date="2019-08" db="EMBL/GenBank/DDBJ databases">
        <authorList>
            <person name="Kucharzyk K."/>
            <person name="Murdoch R.W."/>
            <person name="Higgins S."/>
            <person name="Loffler F."/>
        </authorList>
    </citation>
    <scope>NUCLEOTIDE SEQUENCE</scope>
</reference>
<protein>
    <submittedName>
        <fullName evidence="1">Uncharacterized protein</fullName>
    </submittedName>
</protein>
<organism evidence="1">
    <name type="scientific">bioreactor metagenome</name>
    <dbReference type="NCBI Taxonomy" id="1076179"/>
    <lineage>
        <taxon>unclassified sequences</taxon>
        <taxon>metagenomes</taxon>
        <taxon>ecological metagenomes</taxon>
    </lineage>
</organism>
<proteinExistence type="predicted"/>
<dbReference type="AlphaFoldDB" id="A0A644YP14"/>
<accession>A0A644YP14</accession>
<dbReference type="EMBL" id="VSSQ01005680">
    <property type="protein sequence ID" value="MPM30049.1"/>
    <property type="molecule type" value="Genomic_DNA"/>
</dbReference>
<gene>
    <name evidence="1" type="ORF">SDC9_76591</name>
</gene>
<comment type="caution">
    <text evidence="1">The sequence shown here is derived from an EMBL/GenBank/DDBJ whole genome shotgun (WGS) entry which is preliminary data.</text>
</comment>
<dbReference type="PROSITE" id="PS51257">
    <property type="entry name" value="PROKAR_LIPOPROTEIN"/>
    <property type="match status" value="1"/>
</dbReference>
<evidence type="ECO:0000313" key="1">
    <source>
        <dbReference type="EMBL" id="MPM30049.1"/>
    </source>
</evidence>
<name>A0A644YP14_9ZZZZ</name>